<proteinExistence type="predicted"/>
<reference evidence="2 3" key="1">
    <citation type="journal article" date="2024" name="Ann. Entomol. Soc. Am.">
        <title>Genomic analyses of the southern and eastern yellowjacket wasps (Hymenoptera: Vespidae) reveal evolutionary signatures of social life.</title>
        <authorList>
            <person name="Catto M.A."/>
            <person name="Caine P.B."/>
            <person name="Orr S.E."/>
            <person name="Hunt B.G."/>
            <person name="Goodisman M.A.D."/>
        </authorList>
    </citation>
    <scope>NUCLEOTIDE SEQUENCE [LARGE SCALE GENOMIC DNA]</scope>
    <source>
        <strain evidence="2">233</strain>
        <tissue evidence="2">Head and thorax</tissue>
    </source>
</reference>
<evidence type="ECO:0000256" key="1">
    <source>
        <dbReference type="SAM" id="MobiDB-lite"/>
    </source>
</evidence>
<dbReference type="EMBL" id="JAUDFV010000133">
    <property type="protein sequence ID" value="KAL2727045.1"/>
    <property type="molecule type" value="Genomic_DNA"/>
</dbReference>
<evidence type="ECO:0000313" key="2">
    <source>
        <dbReference type="EMBL" id="KAL2727045.1"/>
    </source>
</evidence>
<protein>
    <submittedName>
        <fullName evidence="2">Uncharacterized protein</fullName>
    </submittedName>
</protein>
<sequence length="285" mass="32023">MAVASDALYNTRMASYVSSSAYYGYVPLCTRENMFDHINECNSDSSAPSIANNHFGSAMETDDDGYDYSAASCRLNNHYVIPEASLRRWHEVDNRQQYHCLSPTEQQQAVHGADTTRRRNRKRSNNDSGSTIELKKCRKGRKVICSWESRAMRIFAVDPDIEFILKPVVCCLLLYSGGSCVYYGTGSAKNYGLATMHYESTSLCLNSINDKTLDHSLVMTESCCRAAGNHSLICNADYRHLSPSNGSKSSDSSVELGELLFETHGCSIYHYRQQQFAKHDIETEF</sequence>
<comment type="caution">
    <text evidence="2">The sequence shown here is derived from an EMBL/GenBank/DDBJ whole genome shotgun (WGS) entry which is preliminary data.</text>
</comment>
<dbReference type="Proteomes" id="UP001607302">
    <property type="component" value="Unassembled WGS sequence"/>
</dbReference>
<accession>A0ABD2B2X1</accession>
<organism evidence="2 3">
    <name type="scientific">Vespula squamosa</name>
    <name type="common">Southern yellow jacket</name>
    <name type="synonym">Wasp</name>
    <dbReference type="NCBI Taxonomy" id="30214"/>
    <lineage>
        <taxon>Eukaryota</taxon>
        <taxon>Metazoa</taxon>
        <taxon>Ecdysozoa</taxon>
        <taxon>Arthropoda</taxon>
        <taxon>Hexapoda</taxon>
        <taxon>Insecta</taxon>
        <taxon>Pterygota</taxon>
        <taxon>Neoptera</taxon>
        <taxon>Endopterygota</taxon>
        <taxon>Hymenoptera</taxon>
        <taxon>Apocrita</taxon>
        <taxon>Aculeata</taxon>
        <taxon>Vespoidea</taxon>
        <taxon>Vespidae</taxon>
        <taxon>Vespinae</taxon>
        <taxon>Vespula</taxon>
    </lineage>
</organism>
<gene>
    <name evidence="2" type="ORF">V1478_007323</name>
</gene>
<keyword evidence="3" id="KW-1185">Reference proteome</keyword>
<evidence type="ECO:0000313" key="3">
    <source>
        <dbReference type="Proteomes" id="UP001607302"/>
    </source>
</evidence>
<dbReference type="AlphaFoldDB" id="A0ABD2B2X1"/>
<feature type="region of interest" description="Disordered" evidence="1">
    <location>
        <begin position="104"/>
        <end position="130"/>
    </location>
</feature>
<name>A0ABD2B2X1_VESSQ</name>